<feature type="region of interest" description="Disordered" evidence="1">
    <location>
        <begin position="260"/>
        <end position="292"/>
    </location>
</feature>
<proteinExistence type="predicted"/>
<name>A0A9Q0E448_9TELE</name>
<evidence type="ECO:0000313" key="2">
    <source>
        <dbReference type="EMBL" id="KAJ3599871.1"/>
    </source>
</evidence>
<comment type="caution">
    <text evidence="2">The sequence shown here is derived from an EMBL/GenBank/DDBJ whole genome shotgun (WGS) entry which is preliminary data.</text>
</comment>
<evidence type="ECO:0000313" key="3">
    <source>
        <dbReference type="Proteomes" id="UP001148018"/>
    </source>
</evidence>
<feature type="compositionally biased region" description="Polar residues" evidence="1">
    <location>
        <begin position="95"/>
        <end position="117"/>
    </location>
</feature>
<reference evidence="2" key="1">
    <citation type="submission" date="2022-07" db="EMBL/GenBank/DDBJ databases">
        <title>Chromosome-level genome of Muraenolepis orangiensis.</title>
        <authorList>
            <person name="Kim J."/>
        </authorList>
    </citation>
    <scope>NUCLEOTIDE SEQUENCE</scope>
    <source>
        <strain evidence="2">KU_S4_2022</strain>
        <tissue evidence="2">Muscle</tissue>
    </source>
</reference>
<sequence>MAWGLGECRLADMIQTPRWISRRPAPPTELWDIPALAGRRFGVEGEGCGRPLPLLVKQGSLPGFCVSLLACVGGRFGVPCCVGLRQNRSEPPEQLRTTRSAQKCQNRSGPPESLRTTRTAKNHQNRSGPPEQLRTTRATQSHQNRSEPPEPLRTTSTAQKHQNCSEPQEPLRNAQNHQHVQSVGAGERQDEPRVKPTNILSPLMIQDLVQDTGPGPGPRYRTWSKIQDLELDLVQDTGPGPGPKYRTWSKIQDLELDLVQDTGPGPGPKYRTWSKIQDLDLDPVQDTGPGQH</sequence>
<dbReference type="EMBL" id="JANIIK010000048">
    <property type="protein sequence ID" value="KAJ3599871.1"/>
    <property type="molecule type" value="Genomic_DNA"/>
</dbReference>
<keyword evidence="3" id="KW-1185">Reference proteome</keyword>
<feature type="region of interest" description="Disordered" evidence="1">
    <location>
        <begin position="88"/>
        <end position="193"/>
    </location>
</feature>
<gene>
    <name evidence="2" type="ORF">NHX12_033825</name>
</gene>
<protein>
    <submittedName>
        <fullName evidence="2">Uncharacterized protein</fullName>
    </submittedName>
</protein>
<organism evidence="2 3">
    <name type="scientific">Muraenolepis orangiensis</name>
    <name type="common">Patagonian moray cod</name>
    <dbReference type="NCBI Taxonomy" id="630683"/>
    <lineage>
        <taxon>Eukaryota</taxon>
        <taxon>Metazoa</taxon>
        <taxon>Chordata</taxon>
        <taxon>Craniata</taxon>
        <taxon>Vertebrata</taxon>
        <taxon>Euteleostomi</taxon>
        <taxon>Actinopterygii</taxon>
        <taxon>Neopterygii</taxon>
        <taxon>Teleostei</taxon>
        <taxon>Neoteleostei</taxon>
        <taxon>Acanthomorphata</taxon>
        <taxon>Zeiogadaria</taxon>
        <taxon>Gadariae</taxon>
        <taxon>Gadiformes</taxon>
        <taxon>Muraenolepidoidei</taxon>
        <taxon>Muraenolepididae</taxon>
        <taxon>Muraenolepis</taxon>
    </lineage>
</organism>
<feature type="compositionally biased region" description="Polar residues" evidence="1">
    <location>
        <begin position="133"/>
        <end position="143"/>
    </location>
</feature>
<dbReference type="Proteomes" id="UP001148018">
    <property type="component" value="Unassembled WGS sequence"/>
</dbReference>
<feature type="compositionally biased region" description="Polar residues" evidence="1">
    <location>
        <begin position="153"/>
        <end position="166"/>
    </location>
</feature>
<evidence type="ECO:0000256" key="1">
    <source>
        <dbReference type="SAM" id="MobiDB-lite"/>
    </source>
</evidence>
<accession>A0A9Q0E448</accession>
<dbReference type="AlphaFoldDB" id="A0A9Q0E448"/>